<dbReference type="PROSITE" id="PS00379">
    <property type="entry name" value="CDP_ALCOHOL_P_TRANSF"/>
    <property type="match status" value="1"/>
</dbReference>
<evidence type="ECO:0000256" key="8">
    <source>
        <dbReference type="ARBA" id="ARBA00022692"/>
    </source>
</evidence>
<keyword evidence="8 20" id="KW-0812">Transmembrane</keyword>
<keyword evidence="12 18" id="KW-0443">Lipid metabolism</keyword>
<evidence type="ECO:0000313" key="22">
    <source>
        <dbReference type="Proteomes" id="UP000708208"/>
    </source>
</evidence>
<feature type="transmembrane region" description="Helical" evidence="20">
    <location>
        <begin position="76"/>
        <end position="95"/>
    </location>
</feature>
<dbReference type="GO" id="GO:0006661">
    <property type="term" value="P:phosphatidylinositol biosynthetic process"/>
    <property type="evidence" value="ECO:0007669"/>
    <property type="project" value="TreeGrafter"/>
</dbReference>
<dbReference type="OrthoDB" id="10251079at2759"/>
<evidence type="ECO:0000256" key="6">
    <source>
        <dbReference type="ARBA" id="ARBA00022516"/>
    </source>
</evidence>
<accession>A0A8J2JJE4</accession>
<reference evidence="21" key="1">
    <citation type="submission" date="2021-06" db="EMBL/GenBank/DDBJ databases">
        <authorList>
            <person name="Hodson N. C."/>
            <person name="Mongue J. A."/>
            <person name="Jaron S. K."/>
        </authorList>
    </citation>
    <scope>NUCLEOTIDE SEQUENCE</scope>
</reference>
<evidence type="ECO:0000256" key="2">
    <source>
        <dbReference type="ARBA" id="ARBA00001946"/>
    </source>
</evidence>
<dbReference type="GO" id="GO:0003881">
    <property type="term" value="F:CDP-diacylglycerol-inositol 3-phosphatidyltransferase activity"/>
    <property type="evidence" value="ECO:0007669"/>
    <property type="project" value="UniProtKB-EC"/>
</dbReference>
<keyword evidence="9" id="KW-0479">Metal-binding</keyword>
<proteinExistence type="inferred from homology"/>
<dbReference type="InterPro" id="IPR014387">
    <property type="entry name" value="CDP_diag_ino_3_P_euk"/>
</dbReference>
<evidence type="ECO:0000313" key="21">
    <source>
        <dbReference type="EMBL" id="CAG7719962.1"/>
    </source>
</evidence>
<evidence type="ECO:0000256" key="11">
    <source>
        <dbReference type="ARBA" id="ARBA00022989"/>
    </source>
</evidence>
<evidence type="ECO:0000256" key="10">
    <source>
        <dbReference type="ARBA" id="ARBA00022842"/>
    </source>
</evidence>
<protein>
    <recommendedName>
        <fullName evidence="17 18">CDP-diacylglycerol--inositol 3-phosphatidyltransferase</fullName>
        <ecNumber evidence="5 18">2.7.8.11</ecNumber>
    </recommendedName>
</protein>
<evidence type="ECO:0000256" key="17">
    <source>
        <dbReference type="ARBA" id="ARBA00070582"/>
    </source>
</evidence>
<comment type="cofactor">
    <cofactor evidence="2">
        <name>Mg(2+)</name>
        <dbReference type="ChEBI" id="CHEBI:18420"/>
    </cofactor>
</comment>
<evidence type="ECO:0000256" key="5">
    <source>
        <dbReference type="ARBA" id="ARBA00013212"/>
    </source>
</evidence>
<evidence type="ECO:0000256" key="19">
    <source>
        <dbReference type="RuleBase" id="RU003750"/>
    </source>
</evidence>
<dbReference type="EC" id="2.7.8.11" evidence="5 18"/>
<comment type="caution">
    <text evidence="21">The sequence shown here is derived from an EMBL/GenBank/DDBJ whole genome shotgun (WGS) entry which is preliminary data.</text>
</comment>
<dbReference type="InterPro" id="IPR048254">
    <property type="entry name" value="CDP_ALCOHOL_P_TRANSF_CS"/>
</dbReference>
<sequence>MGENVFLFIPNLIGYARIFLAILACLVMQNSPGIAIWSYLISALLDAVDGHAARFFNQSTKFGAMLDQLTDRCGTACLMMMLAVFYPSYAFFFQMSMVVDISMHWIHLHTSLMGGKTSHKNMTTEDPYLLRVYYTSKPVLFTMCCGNEVFYMTMYLLHFYDSYLLTFLAIITFPRNRKLDKLIVSGGSN</sequence>
<evidence type="ECO:0000256" key="18">
    <source>
        <dbReference type="PIRNR" id="PIRNR000848"/>
    </source>
</evidence>
<evidence type="ECO:0000256" key="1">
    <source>
        <dbReference type="ARBA" id="ARBA00001936"/>
    </source>
</evidence>
<evidence type="ECO:0000256" key="7">
    <source>
        <dbReference type="ARBA" id="ARBA00022679"/>
    </source>
</evidence>
<comment type="similarity">
    <text evidence="4 18 19">Belongs to the CDP-alcohol phosphatidyltransferase class-I family.</text>
</comment>
<feature type="transmembrane region" description="Helical" evidence="20">
    <location>
        <begin position="36"/>
        <end position="56"/>
    </location>
</feature>
<gene>
    <name evidence="21" type="ORF">AFUS01_LOCUS9257</name>
</gene>
<dbReference type="InterPro" id="IPR000462">
    <property type="entry name" value="CDP-OH_P_trans"/>
</dbReference>
<keyword evidence="13 18" id="KW-0472">Membrane</keyword>
<keyword evidence="6 18" id="KW-0444">Lipid biosynthesis</keyword>
<evidence type="ECO:0000256" key="16">
    <source>
        <dbReference type="ARBA" id="ARBA00023264"/>
    </source>
</evidence>
<dbReference type="PANTHER" id="PTHR15362:SF4">
    <property type="entry name" value="CDP-DIACYLGLYCEROL--INOSITOL 3-PHOSPHATIDYLTRANSFERASE"/>
    <property type="match status" value="1"/>
</dbReference>
<keyword evidence="16 18" id="KW-1208">Phospholipid metabolism</keyword>
<comment type="cofactor">
    <cofactor evidence="1">
        <name>Mn(2+)</name>
        <dbReference type="ChEBI" id="CHEBI:29035"/>
    </cofactor>
</comment>
<comment type="catalytic activity">
    <reaction evidence="18">
        <text>a CDP-1,2-diacyl-sn-glycerol + myo-inositol = a 1,2-diacyl-sn-glycero-3-phospho-(1D-myo-inositol) + CMP + H(+)</text>
        <dbReference type="Rhea" id="RHEA:11580"/>
        <dbReference type="ChEBI" id="CHEBI:15378"/>
        <dbReference type="ChEBI" id="CHEBI:17268"/>
        <dbReference type="ChEBI" id="CHEBI:57880"/>
        <dbReference type="ChEBI" id="CHEBI:58332"/>
        <dbReference type="ChEBI" id="CHEBI:60377"/>
        <dbReference type="EC" id="2.7.8.11"/>
    </reaction>
</comment>
<keyword evidence="7 18" id="KW-0808">Transferase</keyword>
<evidence type="ECO:0000256" key="9">
    <source>
        <dbReference type="ARBA" id="ARBA00022723"/>
    </source>
</evidence>
<dbReference type="AlphaFoldDB" id="A0A8J2JJE4"/>
<feature type="transmembrane region" description="Helical" evidence="20">
    <location>
        <begin position="149"/>
        <end position="173"/>
    </location>
</feature>
<dbReference type="PIRSF" id="PIRSF000848">
    <property type="entry name" value="CDP_diag_ino_3_P"/>
    <property type="match status" value="1"/>
</dbReference>
<dbReference type="EMBL" id="CAJVCH010065924">
    <property type="protein sequence ID" value="CAG7719962.1"/>
    <property type="molecule type" value="Genomic_DNA"/>
</dbReference>
<dbReference type="GO" id="GO:0016020">
    <property type="term" value="C:membrane"/>
    <property type="evidence" value="ECO:0007669"/>
    <property type="project" value="UniProtKB-SubCell"/>
</dbReference>
<evidence type="ECO:0000256" key="3">
    <source>
        <dbReference type="ARBA" id="ARBA00004141"/>
    </source>
</evidence>
<evidence type="ECO:0000256" key="20">
    <source>
        <dbReference type="SAM" id="Phobius"/>
    </source>
</evidence>
<evidence type="ECO:0000256" key="13">
    <source>
        <dbReference type="ARBA" id="ARBA00023136"/>
    </source>
</evidence>
<feature type="transmembrane region" description="Helical" evidence="20">
    <location>
        <begin position="12"/>
        <end position="30"/>
    </location>
</feature>
<evidence type="ECO:0000256" key="4">
    <source>
        <dbReference type="ARBA" id="ARBA00010441"/>
    </source>
</evidence>
<dbReference type="PANTHER" id="PTHR15362">
    <property type="entry name" value="PHOSPHATIDYLINOSITOL SYNTHASE"/>
    <property type="match status" value="1"/>
</dbReference>
<keyword evidence="14 18" id="KW-0594">Phospholipid biosynthesis</keyword>
<name>A0A8J2JJE4_9HEXA</name>
<dbReference type="Pfam" id="PF01066">
    <property type="entry name" value="CDP-OH_P_transf"/>
    <property type="match status" value="1"/>
</dbReference>
<organism evidence="21 22">
    <name type="scientific">Allacma fusca</name>
    <dbReference type="NCBI Taxonomy" id="39272"/>
    <lineage>
        <taxon>Eukaryota</taxon>
        <taxon>Metazoa</taxon>
        <taxon>Ecdysozoa</taxon>
        <taxon>Arthropoda</taxon>
        <taxon>Hexapoda</taxon>
        <taxon>Collembola</taxon>
        <taxon>Symphypleona</taxon>
        <taxon>Sminthuridae</taxon>
        <taxon>Allacma</taxon>
    </lineage>
</organism>
<dbReference type="GO" id="GO:0046872">
    <property type="term" value="F:metal ion binding"/>
    <property type="evidence" value="ECO:0007669"/>
    <property type="project" value="UniProtKB-KW"/>
</dbReference>
<evidence type="ECO:0000256" key="14">
    <source>
        <dbReference type="ARBA" id="ARBA00023209"/>
    </source>
</evidence>
<evidence type="ECO:0000256" key="12">
    <source>
        <dbReference type="ARBA" id="ARBA00023098"/>
    </source>
</evidence>
<dbReference type="Proteomes" id="UP000708208">
    <property type="component" value="Unassembled WGS sequence"/>
</dbReference>
<keyword evidence="15" id="KW-0464">Manganese</keyword>
<dbReference type="GO" id="GO:0005794">
    <property type="term" value="C:Golgi apparatus"/>
    <property type="evidence" value="ECO:0007669"/>
    <property type="project" value="TreeGrafter"/>
</dbReference>
<keyword evidence="11 20" id="KW-1133">Transmembrane helix</keyword>
<evidence type="ECO:0000256" key="15">
    <source>
        <dbReference type="ARBA" id="ARBA00023211"/>
    </source>
</evidence>
<keyword evidence="22" id="KW-1185">Reference proteome</keyword>
<dbReference type="FunFam" id="1.20.120.1760:FF:000003">
    <property type="entry name" value="CDP-diacylglycerol--inositol 3-phosphatidyltransferase"/>
    <property type="match status" value="1"/>
</dbReference>
<keyword evidence="10" id="KW-0460">Magnesium</keyword>
<comment type="subcellular location">
    <subcellularLocation>
        <location evidence="3">Membrane</location>
        <topology evidence="3">Multi-pass membrane protein</topology>
    </subcellularLocation>
</comment>